<dbReference type="Proteomes" id="UP001205890">
    <property type="component" value="Unassembled WGS sequence"/>
</dbReference>
<dbReference type="InterPro" id="IPR003673">
    <property type="entry name" value="CoA-Trfase_fam_III"/>
</dbReference>
<comment type="caution">
    <text evidence="2">The sequence shown here is derived from an EMBL/GenBank/DDBJ whole genome shotgun (WGS) entry which is preliminary data.</text>
</comment>
<dbReference type="RefSeq" id="WP_254744223.1">
    <property type="nucleotide sequence ID" value="NZ_JANCLU010000016.1"/>
</dbReference>
<evidence type="ECO:0000256" key="1">
    <source>
        <dbReference type="SAM" id="MobiDB-lite"/>
    </source>
</evidence>
<feature type="region of interest" description="Disordered" evidence="1">
    <location>
        <begin position="333"/>
        <end position="373"/>
    </location>
</feature>
<dbReference type="InterPro" id="IPR023606">
    <property type="entry name" value="CoA-Trfase_III_dom_1_sf"/>
</dbReference>
<keyword evidence="2" id="KW-0808">Transferase</keyword>
<dbReference type="GO" id="GO:0016740">
    <property type="term" value="F:transferase activity"/>
    <property type="evidence" value="ECO:0007669"/>
    <property type="project" value="UniProtKB-KW"/>
</dbReference>
<dbReference type="Gene3D" id="3.40.50.10540">
    <property type="entry name" value="Crotonobetainyl-coa:carnitine coa-transferase, domain 1"/>
    <property type="match status" value="1"/>
</dbReference>
<dbReference type="Pfam" id="PF02515">
    <property type="entry name" value="CoA_transf_3"/>
    <property type="match status" value="1"/>
</dbReference>
<dbReference type="EMBL" id="JANCLU010000016">
    <property type="protein sequence ID" value="MCP8939994.1"/>
    <property type="molecule type" value="Genomic_DNA"/>
</dbReference>
<proteinExistence type="predicted"/>
<dbReference type="PANTHER" id="PTHR48228:SF5">
    <property type="entry name" value="ALPHA-METHYLACYL-COA RACEMASE"/>
    <property type="match status" value="1"/>
</dbReference>
<name>A0ABT1LEV8_9HYPH</name>
<accession>A0ABT1LEV8</accession>
<dbReference type="SUPFAM" id="SSF89796">
    <property type="entry name" value="CoA-transferase family III (CaiB/BaiF)"/>
    <property type="match status" value="1"/>
</dbReference>
<gene>
    <name evidence="2" type="ORF">NK718_15820</name>
</gene>
<dbReference type="Gene3D" id="3.30.1540.10">
    <property type="entry name" value="formyl-coa transferase, domain 3"/>
    <property type="match status" value="1"/>
</dbReference>
<reference evidence="2 3" key="1">
    <citation type="submission" date="2022-07" db="EMBL/GenBank/DDBJ databases">
        <authorList>
            <person name="Li W.-J."/>
            <person name="Deng Q.-Q."/>
        </authorList>
    </citation>
    <scope>NUCLEOTIDE SEQUENCE [LARGE SCALE GENOMIC DNA]</scope>
    <source>
        <strain evidence="2 3">SYSU M60028</strain>
    </source>
</reference>
<feature type="compositionally biased region" description="Basic and acidic residues" evidence="1">
    <location>
        <begin position="350"/>
        <end position="363"/>
    </location>
</feature>
<sequence length="373" mass="40218">MNGPERGALADVRVLEFAGIGPVPFCGMLLADLGADVVRVDRKSLVPQDPLAPENRGRRSIALDLKSEEGRAAAMALMVRADIVIEGYRPGVMERLGLGPDVALANRPSLVYGRMTGWGQDGPSSRRAGHDINYIAISGALHAIGTADRPQIPLNLVGDYGGGALHLALGVLAALHHARATGQGQVVDCAMSDAAVSLLSMIHGRWDDGTWRDSRESNVIDGGAHFYNVYQCRDGHWIAVGAIEPQFYRELIDRMGIDDPQFDDQLDEQSWPKLKQKLAAIFAGRTRAEWCALLEDSDACFAPVLSLGEAPLHPHNRARGAYVVRDGKIRTGPAPKLSLTPSTARPGARFSDEDGDVVRDWAERASPARGDGR</sequence>
<dbReference type="InterPro" id="IPR050509">
    <property type="entry name" value="CoA-transferase_III"/>
</dbReference>
<dbReference type="PANTHER" id="PTHR48228">
    <property type="entry name" value="SUCCINYL-COA--D-CITRAMALATE COA-TRANSFERASE"/>
    <property type="match status" value="1"/>
</dbReference>
<evidence type="ECO:0000313" key="2">
    <source>
        <dbReference type="EMBL" id="MCP8939994.1"/>
    </source>
</evidence>
<organism evidence="2 3">
    <name type="scientific">Alsobacter ponti</name>
    <dbReference type="NCBI Taxonomy" id="2962936"/>
    <lineage>
        <taxon>Bacteria</taxon>
        <taxon>Pseudomonadati</taxon>
        <taxon>Pseudomonadota</taxon>
        <taxon>Alphaproteobacteria</taxon>
        <taxon>Hyphomicrobiales</taxon>
        <taxon>Alsobacteraceae</taxon>
        <taxon>Alsobacter</taxon>
    </lineage>
</organism>
<protein>
    <submittedName>
        <fullName evidence="2">CoA transferase</fullName>
    </submittedName>
</protein>
<dbReference type="InterPro" id="IPR044855">
    <property type="entry name" value="CoA-Trfase_III_dom3_sf"/>
</dbReference>
<evidence type="ECO:0000313" key="3">
    <source>
        <dbReference type="Proteomes" id="UP001205890"/>
    </source>
</evidence>
<keyword evidence="3" id="KW-1185">Reference proteome</keyword>